<accession>A0A182JIS7</accession>
<feature type="compositionally biased region" description="Polar residues" evidence="1">
    <location>
        <begin position="331"/>
        <end position="350"/>
    </location>
</feature>
<evidence type="ECO:0000313" key="3">
    <source>
        <dbReference type="EnsemblMetazoa" id="AATE018849-PA.1"/>
    </source>
</evidence>
<protein>
    <submittedName>
        <fullName evidence="3">Uncharacterized protein</fullName>
    </submittedName>
</protein>
<evidence type="ECO:0000256" key="1">
    <source>
        <dbReference type="SAM" id="MobiDB-lite"/>
    </source>
</evidence>
<feature type="signal peptide" evidence="2">
    <location>
        <begin position="1"/>
        <end position="30"/>
    </location>
</feature>
<dbReference type="AlphaFoldDB" id="A0A182JIS7"/>
<dbReference type="VEuPathDB" id="VectorBase:AATE018849"/>
<evidence type="ECO:0000256" key="2">
    <source>
        <dbReference type="SAM" id="SignalP"/>
    </source>
</evidence>
<organism evidence="3">
    <name type="scientific">Anopheles atroparvus</name>
    <name type="common">European mosquito</name>
    <dbReference type="NCBI Taxonomy" id="41427"/>
    <lineage>
        <taxon>Eukaryota</taxon>
        <taxon>Metazoa</taxon>
        <taxon>Ecdysozoa</taxon>
        <taxon>Arthropoda</taxon>
        <taxon>Hexapoda</taxon>
        <taxon>Insecta</taxon>
        <taxon>Pterygota</taxon>
        <taxon>Neoptera</taxon>
        <taxon>Endopterygota</taxon>
        <taxon>Diptera</taxon>
        <taxon>Nematocera</taxon>
        <taxon>Culicoidea</taxon>
        <taxon>Culicidae</taxon>
        <taxon>Anophelinae</taxon>
        <taxon>Anopheles</taxon>
    </lineage>
</organism>
<feature type="compositionally biased region" description="Polar residues" evidence="1">
    <location>
        <begin position="311"/>
        <end position="321"/>
    </location>
</feature>
<proteinExistence type="predicted"/>
<sequence length="398" mass="42358">LTCEAPQHSVMPSVTRVCVLLVVLVSGAFGQATSPSDASTVAPDDIFSLSEEDFQLWISGRQPKAWGSADGSGSNSLDTTSTTTTTTTTPRPTLPSVFRTTSTTTPSPPSAIGTTSTTPNPLDFFTARPSGTPSDGKSWFEDDGSDNTVQPDILGDQFKPAGEDFAQWLERQMNRVQEVTFTPQTTLTGDPFPGLVTRLTTIRNRIPAPTTFAPSSAGSDAAVTLPPPTTTAPFPPLAPSTTFVTQQPASAQPVDLQKWLRDQLQLSQSLTDQLLAQWSPSGSFVRADGHSYQPTAVSYQTSALIHGLQGVSHSGQVRNDPNSPPLPFPGTSHTTDSYLSHQRPSVNPTSAPAAPIAIRHGQPAVFYPSGSFYYSQPAVPHYGAYVGGYRAPVVINYH</sequence>
<reference evidence="3" key="1">
    <citation type="submission" date="2022-08" db="UniProtKB">
        <authorList>
            <consortium name="EnsemblMetazoa"/>
        </authorList>
    </citation>
    <scope>IDENTIFICATION</scope>
    <source>
        <strain evidence="3">EBRO</strain>
    </source>
</reference>
<keyword evidence="2" id="KW-0732">Signal</keyword>
<feature type="region of interest" description="Disordered" evidence="1">
    <location>
        <begin position="311"/>
        <end position="350"/>
    </location>
</feature>
<name>A0A182JIS7_ANOAO</name>
<feature type="compositionally biased region" description="Low complexity" evidence="1">
    <location>
        <begin position="79"/>
        <end position="119"/>
    </location>
</feature>
<feature type="region of interest" description="Disordered" evidence="1">
    <location>
        <begin position="64"/>
        <end position="121"/>
    </location>
</feature>
<feature type="chain" id="PRO_5043926760" evidence="2">
    <location>
        <begin position="31"/>
        <end position="398"/>
    </location>
</feature>
<dbReference type="EnsemblMetazoa" id="AATE018849-RA">
    <property type="protein sequence ID" value="AATE018849-PA.1"/>
    <property type="gene ID" value="AATE018849"/>
</dbReference>
<feature type="region of interest" description="Disordered" evidence="1">
    <location>
        <begin position="210"/>
        <end position="249"/>
    </location>
</feature>
<feature type="compositionally biased region" description="Pro residues" evidence="1">
    <location>
        <begin position="225"/>
        <end position="238"/>
    </location>
</feature>